<dbReference type="RefSeq" id="WP_176225132.1">
    <property type="nucleotide sequence ID" value="NZ_FXAM01000001.1"/>
</dbReference>
<protein>
    <recommendedName>
        <fullName evidence="3">Mu-like prophage protein gp16</fullName>
    </recommendedName>
</protein>
<dbReference type="Proteomes" id="UP000192923">
    <property type="component" value="Unassembled WGS sequence"/>
</dbReference>
<evidence type="ECO:0000313" key="2">
    <source>
        <dbReference type="Proteomes" id="UP000192923"/>
    </source>
</evidence>
<name>A0A1Y6D1Q6_9GAMM</name>
<evidence type="ECO:0000313" key="1">
    <source>
        <dbReference type="EMBL" id="SMF94324.1"/>
    </source>
</evidence>
<sequence length="214" mass="24034">MPTHQQHPAAQSQFAANQEAELKRLVKLCNVARSNLKWNDDEWAAIKRRCAGVDSLRDADIAGCERLLAHAKACGFKVQHKQQDGKKSRPIDRTDPARKLRKLWLRGHALGIIQSPEESALCSWASNSRSANVTALLEAFGPDDWDAAIERLKKWLYREIQQGRLSCGEHTGIVPREAATALIWERPVVCAECGKPMTWTPAHRESRRGTRRAG</sequence>
<evidence type="ECO:0008006" key="3">
    <source>
        <dbReference type="Google" id="ProtNLM"/>
    </source>
</evidence>
<dbReference type="Pfam" id="PF06252">
    <property type="entry name" value="GemA"/>
    <property type="match status" value="1"/>
</dbReference>
<accession>A0A1Y6D1Q6</accession>
<gene>
    <name evidence="1" type="ORF">SAMN02949497_1634</name>
</gene>
<keyword evidence="2" id="KW-1185">Reference proteome</keyword>
<organism evidence="1 2">
    <name type="scientific">Methylomagnum ishizawai</name>
    <dbReference type="NCBI Taxonomy" id="1760988"/>
    <lineage>
        <taxon>Bacteria</taxon>
        <taxon>Pseudomonadati</taxon>
        <taxon>Pseudomonadota</taxon>
        <taxon>Gammaproteobacteria</taxon>
        <taxon>Methylococcales</taxon>
        <taxon>Methylococcaceae</taxon>
        <taxon>Methylomagnum</taxon>
    </lineage>
</organism>
<dbReference type="AlphaFoldDB" id="A0A1Y6D1Q6"/>
<proteinExistence type="predicted"/>
<reference evidence="1 2" key="1">
    <citation type="submission" date="2016-12" db="EMBL/GenBank/DDBJ databases">
        <authorList>
            <person name="Song W.-J."/>
            <person name="Kurnit D.M."/>
        </authorList>
    </citation>
    <scope>NUCLEOTIDE SEQUENCE [LARGE SCALE GENOMIC DNA]</scope>
    <source>
        <strain evidence="1 2">175</strain>
    </source>
</reference>
<dbReference type="EMBL" id="FXAM01000001">
    <property type="protein sequence ID" value="SMF94324.1"/>
    <property type="molecule type" value="Genomic_DNA"/>
</dbReference>
<dbReference type="InterPro" id="IPR009363">
    <property type="entry name" value="Phage_Mu_Gp16"/>
</dbReference>
<dbReference type="STRING" id="1760988.SAMN02949497_1634"/>